<feature type="transmembrane region" description="Helical" evidence="7">
    <location>
        <begin position="130"/>
        <end position="149"/>
    </location>
</feature>
<dbReference type="CDD" id="cd06261">
    <property type="entry name" value="TM_PBP2"/>
    <property type="match status" value="1"/>
</dbReference>
<keyword evidence="6 7" id="KW-0472">Membrane</keyword>
<dbReference type="Proteomes" id="UP001144471">
    <property type="component" value="Unassembled WGS sequence"/>
</dbReference>
<evidence type="ECO:0000256" key="6">
    <source>
        <dbReference type="ARBA" id="ARBA00023136"/>
    </source>
</evidence>
<evidence type="ECO:0000256" key="4">
    <source>
        <dbReference type="ARBA" id="ARBA00022692"/>
    </source>
</evidence>
<comment type="similarity">
    <text evidence="7">Belongs to the binding-protein-dependent transport system permease family.</text>
</comment>
<dbReference type="Pfam" id="PF00528">
    <property type="entry name" value="BPD_transp_1"/>
    <property type="match status" value="1"/>
</dbReference>
<evidence type="ECO:0000313" key="10">
    <source>
        <dbReference type="Proteomes" id="UP001144471"/>
    </source>
</evidence>
<protein>
    <submittedName>
        <fullName evidence="9">Peptide ABC transporter permease</fullName>
    </submittedName>
</protein>
<keyword evidence="10" id="KW-1185">Reference proteome</keyword>
<dbReference type="Gene3D" id="1.10.3720.10">
    <property type="entry name" value="MetI-like"/>
    <property type="match status" value="1"/>
</dbReference>
<evidence type="ECO:0000256" key="2">
    <source>
        <dbReference type="ARBA" id="ARBA00022448"/>
    </source>
</evidence>
<dbReference type="GO" id="GO:0005886">
    <property type="term" value="C:plasma membrane"/>
    <property type="evidence" value="ECO:0007669"/>
    <property type="project" value="UniProtKB-SubCell"/>
</dbReference>
<feature type="transmembrane region" description="Helical" evidence="7">
    <location>
        <begin position="204"/>
        <end position="226"/>
    </location>
</feature>
<dbReference type="SUPFAM" id="SSF161098">
    <property type="entry name" value="MetI-like"/>
    <property type="match status" value="1"/>
</dbReference>
<keyword evidence="4 7" id="KW-0812">Transmembrane</keyword>
<comment type="caution">
    <text evidence="9">The sequence shown here is derived from an EMBL/GenBank/DDBJ whole genome shotgun (WGS) entry which is preliminary data.</text>
</comment>
<feature type="transmembrane region" description="Helical" evidence="7">
    <location>
        <begin position="307"/>
        <end position="333"/>
    </location>
</feature>
<accession>A0A9W6LPI5</accession>
<evidence type="ECO:0000256" key="5">
    <source>
        <dbReference type="ARBA" id="ARBA00022989"/>
    </source>
</evidence>
<evidence type="ECO:0000259" key="8">
    <source>
        <dbReference type="PROSITE" id="PS50928"/>
    </source>
</evidence>
<feature type="transmembrane region" description="Helical" evidence="7">
    <location>
        <begin position="161"/>
        <end position="184"/>
    </location>
</feature>
<evidence type="ECO:0000313" key="9">
    <source>
        <dbReference type="EMBL" id="GLI57617.1"/>
    </source>
</evidence>
<dbReference type="AlphaFoldDB" id="A0A9W6LPI5"/>
<dbReference type="PROSITE" id="PS50928">
    <property type="entry name" value="ABC_TM1"/>
    <property type="match status" value="1"/>
</dbReference>
<dbReference type="InterPro" id="IPR035906">
    <property type="entry name" value="MetI-like_sf"/>
</dbReference>
<evidence type="ECO:0000256" key="7">
    <source>
        <dbReference type="RuleBase" id="RU363032"/>
    </source>
</evidence>
<dbReference type="RefSeq" id="WP_281837296.1">
    <property type="nucleotide sequence ID" value="NZ_BSDY01000021.1"/>
</dbReference>
<dbReference type="InterPro" id="IPR000515">
    <property type="entry name" value="MetI-like"/>
</dbReference>
<dbReference type="EMBL" id="BSDY01000021">
    <property type="protein sequence ID" value="GLI57617.1"/>
    <property type="molecule type" value="Genomic_DNA"/>
</dbReference>
<feature type="transmembrane region" description="Helical" evidence="7">
    <location>
        <begin position="261"/>
        <end position="287"/>
    </location>
</feature>
<organism evidence="9 10">
    <name type="scientific">Propionigenium maris DSM 9537</name>
    <dbReference type="NCBI Taxonomy" id="1123000"/>
    <lineage>
        <taxon>Bacteria</taxon>
        <taxon>Fusobacteriati</taxon>
        <taxon>Fusobacteriota</taxon>
        <taxon>Fusobacteriia</taxon>
        <taxon>Fusobacteriales</taxon>
        <taxon>Fusobacteriaceae</taxon>
        <taxon>Propionigenium</taxon>
    </lineage>
</organism>
<feature type="domain" description="ABC transmembrane type-1" evidence="8">
    <location>
        <begin position="122"/>
        <end position="326"/>
    </location>
</feature>
<gene>
    <name evidence="9" type="ORF">PM10SUCC1_31310</name>
</gene>
<proteinExistence type="inferred from homology"/>
<evidence type="ECO:0000256" key="3">
    <source>
        <dbReference type="ARBA" id="ARBA00022475"/>
    </source>
</evidence>
<name>A0A9W6LPI5_9FUSO</name>
<dbReference type="PANTHER" id="PTHR43163">
    <property type="entry name" value="DIPEPTIDE TRANSPORT SYSTEM PERMEASE PROTEIN DPPB-RELATED"/>
    <property type="match status" value="1"/>
</dbReference>
<feature type="transmembrane region" description="Helical" evidence="7">
    <location>
        <begin position="28"/>
        <end position="46"/>
    </location>
</feature>
<sequence>MDKSKRHGRLQEIFDMIFPYCKYIGNRIVHLLPVTIIISIAIFGLIELMPGDPVLAMINPETTASMTEVERAQYVETMRITLGYNKPIIVRYFLWWKDILTGNFGYSVALNKPINEFIGTYIKNSFKVNIFGFILAFLIAIPIGIKSAVKKNSTYDKSVTVFSMIGISLPSFFMALLLVLLFAATFRVLPFSGMRDPRGIRPDFMYLILPVTVIVLSSLASLVRYIRNAMIEVLKADYIRTSRAKGLSEKVVIYQHAFQNALIPVITIIGFWIPALFGGSIIVEKIFAWPGMGYLMNQAYTFKDRGVLSTVLLFYAVLTLFANLFIDIGYAIVDPRIRERRIK</sequence>
<comment type="subcellular location">
    <subcellularLocation>
        <location evidence="1 7">Cell membrane</location>
        <topology evidence="1 7">Multi-pass membrane protein</topology>
    </subcellularLocation>
</comment>
<reference evidence="9" key="1">
    <citation type="submission" date="2022-12" db="EMBL/GenBank/DDBJ databases">
        <title>Reference genome sequencing for broad-spectrum identification of bacterial and archaeal isolates by mass spectrometry.</title>
        <authorList>
            <person name="Sekiguchi Y."/>
            <person name="Tourlousse D.M."/>
        </authorList>
    </citation>
    <scope>NUCLEOTIDE SEQUENCE</scope>
    <source>
        <strain evidence="9">10succ1</strain>
    </source>
</reference>
<keyword evidence="2 7" id="KW-0813">Transport</keyword>
<evidence type="ECO:0000256" key="1">
    <source>
        <dbReference type="ARBA" id="ARBA00004651"/>
    </source>
</evidence>
<dbReference type="GO" id="GO:0055085">
    <property type="term" value="P:transmembrane transport"/>
    <property type="evidence" value="ECO:0007669"/>
    <property type="project" value="InterPro"/>
</dbReference>
<keyword evidence="3" id="KW-1003">Cell membrane</keyword>
<keyword evidence="5 7" id="KW-1133">Transmembrane helix</keyword>
<dbReference type="PANTHER" id="PTHR43163:SF6">
    <property type="entry name" value="DIPEPTIDE TRANSPORT SYSTEM PERMEASE PROTEIN DPPB-RELATED"/>
    <property type="match status" value="1"/>
</dbReference>